<evidence type="ECO:0000256" key="2">
    <source>
        <dbReference type="SAM" id="Phobius"/>
    </source>
</evidence>
<gene>
    <name evidence="4" type="ORF">J2Z20_001037</name>
</gene>
<dbReference type="EMBL" id="JAGGKP010000001">
    <property type="protein sequence ID" value="MBP1936176.1"/>
    <property type="molecule type" value="Genomic_DNA"/>
</dbReference>
<dbReference type="Proteomes" id="UP001519273">
    <property type="component" value="Unassembled WGS sequence"/>
</dbReference>
<name>A0ABS4H117_9BACL</name>
<accession>A0ABS4H117</accession>
<comment type="caution">
    <text evidence="4">The sequence shown here is derived from an EMBL/GenBank/DDBJ whole genome shotgun (WGS) entry which is preliminary data.</text>
</comment>
<organism evidence="4 5">
    <name type="scientific">Paenibacillus sediminis</name>
    <dbReference type="NCBI Taxonomy" id="664909"/>
    <lineage>
        <taxon>Bacteria</taxon>
        <taxon>Bacillati</taxon>
        <taxon>Bacillota</taxon>
        <taxon>Bacilli</taxon>
        <taxon>Bacillales</taxon>
        <taxon>Paenibacillaceae</taxon>
        <taxon>Paenibacillus</taxon>
    </lineage>
</organism>
<sequence>MVQPKSTSSTNEQKSGIAIFINFILIILVLATIIVILLSNNKSLLKSALQIPFVNRVLPSAHVAGDQIPKKTSNQKPLNQKVTDQKIKAQNNNNLNNQQVQNNTVQQNTQDLSQHQSGQQIQAPPGNKHIKEAKDIANAYASMSPSKAASILDNLSIDEVVYAMTEMSSDERSNIWSKMDPAKAADLSLLLKPRSTVTDNEVAQLQQKVNVIVKNKLKNQSIDELLNTYSKMPPVQAAKLIDRLMNLNSTKTLSMLKKMDPNLRAQILTAMSSDPNMISTATTISQYLLQ</sequence>
<dbReference type="RefSeq" id="WP_209846064.1">
    <property type="nucleotide sequence ID" value="NZ_CBCRVE010000002.1"/>
</dbReference>
<dbReference type="Pfam" id="PF03448">
    <property type="entry name" value="MgtE_N"/>
    <property type="match status" value="1"/>
</dbReference>
<keyword evidence="2" id="KW-0812">Transmembrane</keyword>
<dbReference type="InterPro" id="IPR006668">
    <property type="entry name" value="Mg_transptr_MgtE_intracell_dom"/>
</dbReference>
<keyword evidence="2" id="KW-0472">Membrane</keyword>
<evidence type="ECO:0000313" key="4">
    <source>
        <dbReference type="EMBL" id="MBP1936176.1"/>
    </source>
</evidence>
<keyword evidence="4" id="KW-0282">Flagellum</keyword>
<keyword evidence="4" id="KW-0966">Cell projection</keyword>
<proteinExistence type="predicted"/>
<feature type="transmembrane region" description="Helical" evidence="2">
    <location>
        <begin position="17"/>
        <end position="38"/>
    </location>
</feature>
<evidence type="ECO:0000259" key="3">
    <source>
        <dbReference type="Pfam" id="PF03448"/>
    </source>
</evidence>
<dbReference type="SUPFAM" id="SSF158791">
    <property type="entry name" value="MgtE N-terminal domain-like"/>
    <property type="match status" value="1"/>
</dbReference>
<evidence type="ECO:0000313" key="5">
    <source>
        <dbReference type="Proteomes" id="UP001519273"/>
    </source>
</evidence>
<keyword evidence="5" id="KW-1185">Reference proteome</keyword>
<keyword evidence="4" id="KW-0969">Cilium</keyword>
<dbReference type="InterPro" id="IPR038076">
    <property type="entry name" value="MgtE_N_sf"/>
</dbReference>
<feature type="domain" description="Magnesium transporter MgtE intracellular" evidence="3">
    <location>
        <begin position="141"/>
        <end position="192"/>
    </location>
</feature>
<feature type="compositionally biased region" description="Polar residues" evidence="1">
    <location>
        <begin position="111"/>
        <end position="122"/>
    </location>
</feature>
<dbReference type="Gene3D" id="1.25.60.10">
    <property type="entry name" value="MgtE N-terminal domain-like"/>
    <property type="match status" value="1"/>
</dbReference>
<reference evidence="4 5" key="1">
    <citation type="submission" date="2021-03" db="EMBL/GenBank/DDBJ databases">
        <title>Genomic Encyclopedia of Type Strains, Phase IV (KMG-IV): sequencing the most valuable type-strain genomes for metagenomic binning, comparative biology and taxonomic classification.</title>
        <authorList>
            <person name="Goeker M."/>
        </authorList>
    </citation>
    <scope>NUCLEOTIDE SEQUENCE [LARGE SCALE GENOMIC DNA]</scope>
    <source>
        <strain evidence="4 5">DSM 23491</strain>
    </source>
</reference>
<feature type="region of interest" description="Disordered" evidence="1">
    <location>
        <begin position="105"/>
        <end position="126"/>
    </location>
</feature>
<protein>
    <submittedName>
        <fullName evidence="4">Flagellar motility protein MotE (MotC chaperone)</fullName>
    </submittedName>
</protein>
<evidence type="ECO:0000256" key="1">
    <source>
        <dbReference type="SAM" id="MobiDB-lite"/>
    </source>
</evidence>
<keyword evidence="2" id="KW-1133">Transmembrane helix</keyword>